<gene>
    <name evidence="1" type="ORF">BJX67DRAFT_384411</name>
</gene>
<proteinExistence type="predicted"/>
<comment type="caution">
    <text evidence="1">The sequence shown here is derived from an EMBL/GenBank/DDBJ whole genome shotgun (WGS) entry which is preliminary data.</text>
</comment>
<accession>A0ABR4LH54</accession>
<dbReference type="RefSeq" id="XP_070882696.1">
    <property type="nucleotide sequence ID" value="XM_071033658.1"/>
</dbReference>
<protein>
    <recommendedName>
        <fullName evidence="3">Metaxin glutathione S-transferase domain-containing protein</fullName>
    </recommendedName>
</protein>
<dbReference type="GeneID" id="98148730"/>
<evidence type="ECO:0008006" key="3">
    <source>
        <dbReference type="Google" id="ProtNLM"/>
    </source>
</evidence>
<evidence type="ECO:0000313" key="2">
    <source>
        <dbReference type="Proteomes" id="UP001610432"/>
    </source>
</evidence>
<reference evidence="1 2" key="1">
    <citation type="submission" date="2024-07" db="EMBL/GenBank/DDBJ databases">
        <title>Section-level genome sequencing and comparative genomics of Aspergillus sections Usti and Cavernicolus.</title>
        <authorList>
            <consortium name="Lawrence Berkeley National Laboratory"/>
            <person name="Nybo J.L."/>
            <person name="Vesth T.C."/>
            <person name="Theobald S."/>
            <person name="Frisvad J.C."/>
            <person name="Larsen T.O."/>
            <person name="Kjaerboelling I."/>
            <person name="Rothschild-Mancinelli K."/>
            <person name="Lyhne E.K."/>
            <person name="Kogle M.E."/>
            <person name="Barry K."/>
            <person name="Clum A."/>
            <person name="Na H."/>
            <person name="Ledsgaard L."/>
            <person name="Lin J."/>
            <person name="Lipzen A."/>
            <person name="Kuo A."/>
            <person name="Riley R."/>
            <person name="Mondo S."/>
            <person name="Labutti K."/>
            <person name="Haridas S."/>
            <person name="Pangalinan J."/>
            <person name="Salamov A.A."/>
            <person name="Simmons B.A."/>
            <person name="Magnuson J.K."/>
            <person name="Chen J."/>
            <person name="Drula E."/>
            <person name="Henrissat B."/>
            <person name="Wiebenga A."/>
            <person name="Lubbers R.J."/>
            <person name="Gomes A.C."/>
            <person name="Macurrencykelacurrency M.R."/>
            <person name="Stajich J."/>
            <person name="Grigoriev I.V."/>
            <person name="Mortensen U.H."/>
            <person name="De Vries R.P."/>
            <person name="Baker S.E."/>
            <person name="Andersen M.R."/>
        </authorList>
    </citation>
    <scope>NUCLEOTIDE SEQUENCE [LARGE SCALE GENOMIC DNA]</scope>
    <source>
        <strain evidence="1 2">CBS 449.75</strain>
    </source>
</reference>
<dbReference type="EMBL" id="JBFXLQ010000048">
    <property type="protein sequence ID" value="KAL2863717.1"/>
    <property type="molecule type" value="Genomic_DNA"/>
</dbReference>
<keyword evidence="2" id="KW-1185">Reference proteome</keyword>
<sequence length="103" mass="11238">MYGQGSGRYTDEEIQSLRVEVWEAVNDLLPASKAKAKSAGDVGEGREPFWILGGQHPTEADSIILALVESVWYWLIGRLVQRAETKRVGAGVCCGSPLCKEDS</sequence>
<evidence type="ECO:0000313" key="1">
    <source>
        <dbReference type="EMBL" id="KAL2863717.1"/>
    </source>
</evidence>
<dbReference type="Proteomes" id="UP001610432">
    <property type="component" value="Unassembled WGS sequence"/>
</dbReference>
<organism evidence="1 2">
    <name type="scientific">Aspergillus lucknowensis</name>
    <dbReference type="NCBI Taxonomy" id="176173"/>
    <lineage>
        <taxon>Eukaryota</taxon>
        <taxon>Fungi</taxon>
        <taxon>Dikarya</taxon>
        <taxon>Ascomycota</taxon>
        <taxon>Pezizomycotina</taxon>
        <taxon>Eurotiomycetes</taxon>
        <taxon>Eurotiomycetidae</taxon>
        <taxon>Eurotiales</taxon>
        <taxon>Aspergillaceae</taxon>
        <taxon>Aspergillus</taxon>
        <taxon>Aspergillus subgen. Nidulantes</taxon>
    </lineage>
</organism>
<name>A0ABR4LH54_9EURO</name>